<keyword evidence="1" id="KW-1185">Reference proteome</keyword>
<gene>
    <name evidence="2" type="primary">LOC142163344</name>
</gene>
<evidence type="ECO:0000313" key="1">
    <source>
        <dbReference type="Proteomes" id="UP000790787"/>
    </source>
</evidence>
<evidence type="ECO:0000313" key="2">
    <source>
        <dbReference type="RefSeq" id="XP_075076719.1"/>
    </source>
</evidence>
<reference evidence="1" key="1">
    <citation type="journal article" date="2014" name="Nat. Commun.">
        <title>The tobacco genome sequence and its comparison with those of tomato and potato.</title>
        <authorList>
            <person name="Sierro N."/>
            <person name="Battey J.N."/>
            <person name="Ouadi S."/>
            <person name="Bakaher N."/>
            <person name="Bovet L."/>
            <person name="Willig A."/>
            <person name="Goepfert S."/>
            <person name="Peitsch M.C."/>
            <person name="Ivanov N.V."/>
        </authorList>
    </citation>
    <scope>NUCLEOTIDE SEQUENCE [LARGE SCALE GENOMIC DNA]</scope>
</reference>
<name>A0AC58RVN9_TOBAC</name>
<dbReference type="RefSeq" id="XP_075076719.1">
    <property type="nucleotide sequence ID" value="XM_075220618.1"/>
</dbReference>
<dbReference type="Proteomes" id="UP000790787">
    <property type="component" value="Chromosome 8"/>
</dbReference>
<accession>A0AC58RVN9</accession>
<organism evidence="1 2">
    <name type="scientific">Nicotiana tabacum</name>
    <name type="common">Common tobacco</name>
    <dbReference type="NCBI Taxonomy" id="4097"/>
    <lineage>
        <taxon>Eukaryota</taxon>
        <taxon>Viridiplantae</taxon>
        <taxon>Streptophyta</taxon>
        <taxon>Embryophyta</taxon>
        <taxon>Tracheophyta</taxon>
        <taxon>Spermatophyta</taxon>
        <taxon>Magnoliopsida</taxon>
        <taxon>eudicotyledons</taxon>
        <taxon>Gunneridae</taxon>
        <taxon>Pentapetalae</taxon>
        <taxon>asterids</taxon>
        <taxon>lamiids</taxon>
        <taxon>Solanales</taxon>
        <taxon>Solanaceae</taxon>
        <taxon>Nicotianoideae</taxon>
        <taxon>Nicotianeae</taxon>
        <taxon>Nicotiana</taxon>
    </lineage>
</organism>
<sequence length="270" mass="32016">MLAWERVCLPKATGGYNITNIQVSYKAATAKTFWDIAHKADKMWIKWIHLYYIKGQNIFEMRIPNQTSWIVKKILGARDDIKQIQRPTVQKKTIIRYIYNQLLGDHPKVEWRRLIYHNRARPKATFTLWLHCHGKLSTTDRLRKWGINVQSLCVLCQVSDESRDHRFGECSFSRGLWSRLLQWLQMQSPLGQAWTNLFTWIMQKTKGRTTTAKIIKMTYTEFLHAIWKERKNRIFKGETRDQESIAREIACVSNIRGTSDIRNQLQKLSF</sequence>
<proteinExistence type="predicted"/>
<protein>
    <submittedName>
        <fullName evidence="2">Uncharacterized protein LOC142163344</fullName>
    </submittedName>
</protein>
<reference evidence="2" key="2">
    <citation type="submission" date="2025-08" db="UniProtKB">
        <authorList>
            <consortium name="RefSeq"/>
        </authorList>
    </citation>
    <scope>IDENTIFICATION</scope>
    <source>
        <tissue evidence="2">Leaf</tissue>
    </source>
</reference>